<comment type="caution">
    <text evidence="12">The sequence shown here is derived from an EMBL/GenBank/DDBJ whole genome shotgun (WGS) entry which is preliminary data.</text>
</comment>
<evidence type="ECO:0000256" key="4">
    <source>
        <dbReference type="ARBA" id="ARBA00022741"/>
    </source>
</evidence>
<dbReference type="InterPro" id="IPR004014">
    <property type="entry name" value="ATPase_P-typ_cation-transptr_N"/>
</dbReference>
<dbReference type="GO" id="GO:1990573">
    <property type="term" value="P:potassium ion import across plasma membrane"/>
    <property type="evidence" value="ECO:0007669"/>
    <property type="project" value="TreeGrafter"/>
</dbReference>
<dbReference type="InterPro" id="IPR001757">
    <property type="entry name" value="P_typ_ATPase"/>
</dbReference>
<dbReference type="InterPro" id="IPR023298">
    <property type="entry name" value="ATPase_P-typ_TM_dom_sf"/>
</dbReference>
<dbReference type="Pfam" id="PF00690">
    <property type="entry name" value="Cation_ATPase_N"/>
    <property type="match status" value="1"/>
</dbReference>
<dbReference type="InterPro" id="IPR050510">
    <property type="entry name" value="Cation_transp_ATPase_P-type"/>
</dbReference>
<dbReference type="GO" id="GO:0036376">
    <property type="term" value="P:sodium ion export across plasma membrane"/>
    <property type="evidence" value="ECO:0007669"/>
    <property type="project" value="TreeGrafter"/>
</dbReference>
<feature type="transmembrane region" description="Helical" evidence="10">
    <location>
        <begin position="98"/>
        <end position="114"/>
    </location>
</feature>
<keyword evidence="4" id="KW-0547">Nucleotide-binding</keyword>
<protein>
    <submittedName>
        <fullName evidence="12">P-type E1-E2 ATPase</fullName>
    </submittedName>
</protein>
<dbReference type="SMART" id="SM00831">
    <property type="entry name" value="Cation_ATPase_N"/>
    <property type="match status" value="1"/>
</dbReference>
<dbReference type="InterPro" id="IPR018303">
    <property type="entry name" value="ATPase_P-typ_P_site"/>
</dbReference>
<dbReference type="Pfam" id="PF13246">
    <property type="entry name" value="Cation_ATPase"/>
    <property type="match status" value="1"/>
</dbReference>
<feature type="domain" description="Cation-transporting P-type ATPase N-terminal" evidence="11">
    <location>
        <begin position="21"/>
        <end position="94"/>
    </location>
</feature>
<dbReference type="SFLD" id="SFLDF00027">
    <property type="entry name" value="p-type_atpase"/>
    <property type="match status" value="1"/>
</dbReference>
<gene>
    <name evidence="12" type="ORF">EDD54_0289</name>
</gene>
<evidence type="ECO:0000256" key="5">
    <source>
        <dbReference type="ARBA" id="ARBA00022840"/>
    </source>
</evidence>
<keyword evidence="3 10" id="KW-0812">Transmembrane</keyword>
<dbReference type="SFLD" id="SFLDG00002">
    <property type="entry name" value="C1.7:_P-type_atpase_like"/>
    <property type="match status" value="1"/>
</dbReference>
<dbReference type="GO" id="GO:0005391">
    <property type="term" value="F:P-type sodium:potassium-exchanging transporter activity"/>
    <property type="evidence" value="ECO:0007669"/>
    <property type="project" value="TreeGrafter"/>
</dbReference>
<evidence type="ECO:0000313" key="13">
    <source>
        <dbReference type="Proteomes" id="UP000294547"/>
    </source>
</evidence>
<dbReference type="Gene3D" id="2.70.150.10">
    <property type="entry name" value="Calcium-transporting ATPase, cytoplasmic transduction domain A"/>
    <property type="match status" value="1"/>
</dbReference>
<dbReference type="AlphaFoldDB" id="A0A4V3CWH8"/>
<evidence type="ECO:0000256" key="7">
    <source>
        <dbReference type="ARBA" id="ARBA00022989"/>
    </source>
</evidence>
<feature type="transmembrane region" description="Helical" evidence="10">
    <location>
        <begin position="70"/>
        <end position="92"/>
    </location>
</feature>
<sequence>MATTTVTPARPRRPAERPAEAWHALAPAEVVARLGGEPTGLSAAEAVVRLDLHGPNRLPRAARRSALARLAAQVHNLLIYVLLVSAAISASIGHPTDALVIFGVVVANAVIGFVQEGRAERSLDAIRAMVDPTASVLRDGHRVTLPADGVVPGDVVLLEAGDRVPADLRLTSAHALRVDEATLTGESVPVDKDVAAVAADAALGDRTDMAFAGTFVTAGQGAGVVVATAGETELGRVGAMIGAVERLTSPLVREMDRFARQVTVVVLVASVAVFAYAVGVAGHPVGDAFMAVVGIAVAAIPEGLPAVLTITLAVGVRRMARRNAIVRRLPAVETLGAVSIICSDKTGTLTRNEMTVRALVTGGREITVEGAGYAPSGGFLEGGVAVDPAADRPLEELALAGLLCNDADIRETGGAWIVDGDPMEGALVTLAAKAGHDARAARERFARIGAIPFDSRHRTMAVLVDRGTDGPVAYLKGAPEAILAASALEATADGAVPIDVGHWERAVERLAAEGLRVLALARRRLPAGTDALAPHDVAAGCTLLGLVGLIDPPRAEAVAAIEECAAAGIRIKMITGDHAATARAIARRLGLGDDPPTVTGRDLDGADDAAFRRLAAESTVFARTSPEHKLRLVEALQGTGAVVAMTGDGVNDAPALKRADVGVAMGLKGTEAAKEASEMVLADDNFASIVAAVREGRTVYDNLTKVIAWTLPTNGGEAAAVVLAILFGAALPVTPVQILWINMVTAVALGLTLAFEPTEPGAMRRAARTVGRGFLAARLVWRIALVTALMVAGTFGIQAFALARGHGPELARTMAVNAIVTMEIFYLFSVRFAHGPSLTWRGVVGTPAVLLGVVGTVAAQLAFTYAPPFNAAFGSRPVPLADGLVVVAVGVALFAAVEVEKRLAARLGHRGAPARAGTPRRRG</sequence>
<dbReference type="Pfam" id="PF00689">
    <property type="entry name" value="Cation_ATPase_C"/>
    <property type="match status" value="1"/>
</dbReference>
<dbReference type="Gene3D" id="3.40.1110.10">
    <property type="entry name" value="Calcium-transporting ATPase, cytoplasmic domain N"/>
    <property type="match status" value="1"/>
</dbReference>
<dbReference type="GO" id="GO:1902600">
    <property type="term" value="P:proton transmembrane transport"/>
    <property type="evidence" value="ECO:0007669"/>
    <property type="project" value="TreeGrafter"/>
</dbReference>
<dbReference type="Proteomes" id="UP000294547">
    <property type="component" value="Unassembled WGS sequence"/>
</dbReference>
<dbReference type="Gene3D" id="3.40.50.1000">
    <property type="entry name" value="HAD superfamily/HAD-like"/>
    <property type="match status" value="1"/>
</dbReference>
<feature type="transmembrane region" description="Helical" evidence="10">
    <location>
        <begin position="878"/>
        <end position="897"/>
    </location>
</feature>
<organism evidence="12 13">
    <name type="scientific">Oharaeibacter diazotrophicus</name>
    <dbReference type="NCBI Taxonomy" id="1920512"/>
    <lineage>
        <taxon>Bacteria</taxon>
        <taxon>Pseudomonadati</taxon>
        <taxon>Pseudomonadota</taxon>
        <taxon>Alphaproteobacteria</taxon>
        <taxon>Hyphomicrobiales</taxon>
        <taxon>Pleomorphomonadaceae</taxon>
        <taxon>Oharaeibacter</taxon>
    </lineage>
</organism>
<feature type="transmembrane region" description="Helical" evidence="10">
    <location>
        <begin position="814"/>
        <end position="832"/>
    </location>
</feature>
<dbReference type="GO" id="GO:0005886">
    <property type="term" value="C:plasma membrane"/>
    <property type="evidence" value="ECO:0007669"/>
    <property type="project" value="TreeGrafter"/>
</dbReference>
<dbReference type="PRINTS" id="PR00119">
    <property type="entry name" value="CATATPASE"/>
</dbReference>
<dbReference type="InterPro" id="IPR044492">
    <property type="entry name" value="P_typ_ATPase_HD_dom"/>
</dbReference>
<dbReference type="SUPFAM" id="SSF81660">
    <property type="entry name" value="Metal cation-transporting ATPase, ATP-binding domain N"/>
    <property type="match status" value="1"/>
</dbReference>
<dbReference type="SUPFAM" id="SSF56784">
    <property type="entry name" value="HAD-like"/>
    <property type="match status" value="1"/>
</dbReference>
<dbReference type="InterPro" id="IPR059000">
    <property type="entry name" value="ATPase_P-type_domA"/>
</dbReference>
<keyword evidence="6" id="KW-1278">Translocase</keyword>
<dbReference type="GO" id="GO:0030007">
    <property type="term" value="P:intracellular potassium ion homeostasis"/>
    <property type="evidence" value="ECO:0007669"/>
    <property type="project" value="TreeGrafter"/>
</dbReference>
<feature type="transmembrane region" description="Helical" evidence="10">
    <location>
        <begin position="262"/>
        <end position="282"/>
    </location>
</feature>
<dbReference type="Gene3D" id="1.20.1110.10">
    <property type="entry name" value="Calcium-transporting ATPase, transmembrane domain"/>
    <property type="match status" value="1"/>
</dbReference>
<feature type="transmembrane region" description="Helical" evidence="10">
    <location>
        <begin position="844"/>
        <end position="866"/>
    </location>
</feature>
<dbReference type="SUPFAM" id="SSF81653">
    <property type="entry name" value="Calcium ATPase, transduction domain A"/>
    <property type="match status" value="1"/>
</dbReference>
<dbReference type="EMBL" id="SNXY01000006">
    <property type="protein sequence ID" value="TDP86418.1"/>
    <property type="molecule type" value="Genomic_DNA"/>
</dbReference>
<dbReference type="GO" id="GO:0005524">
    <property type="term" value="F:ATP binding"/>
    <property type="evidence" value="ECO:0007669"/>
    <property type="project" value="UniProtKB-KW"/>
</dbReference>
<evidence type="ECO:0000256" key="3">
    <source>
        <dbReference type="ARBA" id="ARBA00022692"/>
    </source>
</evidence>
<evidence type="ECO:0000259" key="11">
    <source>
        <dbReference type="SMART" id="SM00831"/>
    </source>
</evidence>
<proteinExistence type="inferred from homology"/>
<name>A0A4V3CWH8_9HYPH</name>
<evidence type="ECO:0000256" key="6">
    <source>
        <dbReference type="ARBA" id="ARBA00022967"/>
    </source>
</evidence>
<reference evidence="12 13" key="1">
    <citation type="submission" date="2019-03" db="EMBL/GenBank/DDBJ databases">
        <title>Genomic Encyclopedia of Type Strains, Phase IV (KMG-IV): sequencing the most valuable type-strain genomes for metagenomic binning, comparative biology and taxonomic classification.</title>
        <authorList>
            <person name="Goeker M."/>
        </authorList>
    </citation>
    <scope>NUCLEOTIDE SEQUENCE [LARGE SCALE GENOMIC DNA]</scope>
    <source>
        <strain evidence="12 13">DSM 102969</strain>
    </source>
</reference>
<feature type="transmembrane region" description="Helical" evidence="10">
    <location>
        <begin position="737"/>
        <end position="758"/>
    </location>
</feature>
<dbReference type="PANTHER" id="PTHR43294:SF20">
    <property type="entry name" value="P-TYPE ATPASE"/>
    <property type="match status" value="1"/>
</dbReference>
<dbReference type="InterPro" id="IPR036412">
    <property type="entry name" value="HAD-like_sf"/>
</dbReference>
<evidence type="ECO:0000256" key="10">
    <source>
        <dbReference type="SAM" id="Phobius"/>
    </source>
</evidence>
<keyword evidence="5" id="KW-0067">ATP-binding</keyword>
<dbReference type="NCBIfam" id="TIGR01494">
    <property type="entry name" value="ATPase_P-type"/>
    <property type="match status" value="2"/>
</dbReference>
<feature type="region of interest" description="Disordered" evidence="9">
    <location>
        <begin position="1"/>
        <end position="20"/>
    </location>
</feature>
<dbReference type="InterPro" id="IPR023299">
    <property type="entry name" value="ATPase_P-typ_cyto_dom_N"/>
</dbReference>
<dbReference type="SUPFAM" id="SSF81665">
    <property type="entry name" value="Calcium ATPase, transmembrane domain M"/>
    <property type="match status" value="1"/>
</dbReference>
<keyword evidence="8 10" id="KW-0472">Membrane</keyword>
<dbReference type="OrthoDB" id="391538at2"/>
<dbReference type="PROSITE" id="PS00154">
    <property type="entry name" value="ATPASE_E1_E2"/>
    <property type="match status" value="1"/>
</dbReference>
<evidence type="ECO:0000313" key="12">
    <source>
        <dbReference type="EMBL" id="TDP86418.1"/>
    </source>
</evidence>
<dbReference type="InterPro" id="IPR006068">
    <property type="entry name" value="ATPase_P-typ_cation-transptr_C"/>
</dbReference>
<keyword evidence="13" id="KW-1185">Reference proteome</keyword>
<accession>A0A4V3CWH8</accession>
<evidence type="ECO:0000256" key="1">
    <source>
        <dbReference type="ARBA" id="ARBA00004141"/>
    </source>
</evidence>
<dbReference type="Pfam" id="PF00122">
    <property type="entry name" value="E1-E2_ATPase"/>
    <property type="match status" value="1"/>
</dbReference>
<dbReference type="InterPro" id="IPR023214">
    <property type="entry name" value="HAD_sf"/>
</dbReference>
<dbReference type="PRINTS" id="PR00120">
    <property type="entry name" value="HATPASE"/>
</dbReference>
<evidence type="ECO:0000256" key="2">
    <source>
        <dbReference type="ARBA" id="ARBA00005675"/>
    </source>
</evidence>
<dbReference type="SFLD" id="SFLDS00003">
    <property type="entry name" value="Haloacid_Dehalogenase"/>
    <property type="match status" value="1"/>
</dbReference>
<dbReference type="GO" id="GO:0016887">
    <property type="term" value="F:ATP hydrolysis activity"/>
    <property type="evidence" value="ECO:0007669"/>
    <property type="project" value="InterPro"/>
</dbReference>
<evidence type="ECO:0000256" key="9">
    <source>
        <dbReference type="SAM" id="MobiDB-lite"/>
    </source>
</evidence>
<dbReference type="GO" id="GO:0006883">
    <property type="term" value="P:intracellular sodium ion homeostasis"/>
    <property type="evidence" value="ECO:0007669"/>
    <property type="project" value="TreeGrafter"/>
</dbReference>
<evidence type="ECO:0000256" key="8">
    <source>
        <dbReference type="ARBA" id="ARBA00023136"/>
    </source>
</evidence>
<dbReference type="PANTHER" id="PTHR43294">
    <property type="entry name" value="SODIUM/POTASSIUM-TRANSPORTING ATPASE SUBUNIT ALPHA"/>
    <property type="match status" value="1"/>
</dbReference>
<feature type="transmembrane region" description="Helical" evidence="10">
    <location>
        <begin position="706"/>
        <end position="731"/>
    </location>
</feature>
<comment type="subcellular location">
    <subcellularLocation>
        <location evidence="1">Membrane</location>
        <topology evidence="1">Multi-pass membrane protein</topology>
    </subcellularLocation>
</comment>
<comment type="similarity">
    <text evidence="2">Belongs to the cation transport ATPase (P-type) (TC 3.A.3) family. Type IIA subfamily.</text>
</comment>
<feature type="transmembrane region" description="Helical" evidence="10">
    <location>
        <begin position="288"/>
        <end position="314"/>
    </location>
</feature>
<feature type="transmembrane region" description="Helical" evidence="10">
    <location>
        <begin position="779"/>
        <end position="802"/>
    </location>
</feature>
<dbReference type="RefSeq" id="WP_126537261.1">
    <property type="nucleotide sequence ID" value="NZ_BSPM01000008.1"/>
</dbReference>
<dbReference type="InterPro" id="IPR008250">
    <property type="entry name" value="ATPase_P-typ_transduc_dom_A_sf"/>
</dbReference>
<keyword evidence="7 10" id="KW-1133">Transmembrane helix</keyword>